<dbReference type="PROSITE" id="PS50088">
    <property type="entry name" value="ANK_REPEAT"/>
    <property type="match status" value="26"/>
</dbReference>
<dbReference type="GO" id="GO:0009116">
    <property type="term" value="P:nucleoside metabolic process"/>
    <property type="evidence" value="ECO:0007669"/>
    <property type="project" value="InterPro"/>
</dbReference>
<feature type="repeat" description="ANK" evidence="3">
    <location>
        <begin position="1070"/>
        <end position="1102"/>
    </location>
</feature>
<feature type="repeat" description="ANK" evidence="3">
    <location>
        <begin position="1508"/>
        <end position="1540"/>
    </location>
</feature>
<feature type="repeat" description="ANK" evidence="3">
    <location>
        <begin position="1834"/>
        <end position="1866"/>
    </location>
</feature>
<dbReference type="Pfam" id="PF01048">
    <property type="entry name" value="PNP_UDP_1"/>
    <property type="match status" value="1"/>
</dbReference>
<keyword evidence="2 3" id="KW-0040">ANK repeat</keyword>
<dbReference type="SMART" id="SM00248">
    <property type="entry name" value="ANK"/>
    <property type="match status" value="47"/>
</dbReference>
<feature type="repeat" description="ANK" evidence="3">
    <location>
        <begin position="2728"/>
        <end position="2760"/>
    </location>
</feature>
<feature type="repeat" description="ANK" evidence="3">
    <location>
        <begin position="2561"/>
        <end position="2593"/>
    </location>
</feature>
<feature type="repeat" description="ANK" evidence="3">
    <location>
        <begin position="1734"/>
        <end position="1766"/>
    </location>
</feature>
<feature type="repeat" description="ANK" evidence="3">
    <location>
        <begin position="2994"/>
        <end position="3026"/>
    </location>
</feature>
<dbReference type="SUPFAM" id="SSF52540">
    <property type="entry name" value="P-loop containing nucleoside triphosphate hydrolases"/>
    <property type="match status" value="1"/>
</dbReference>
<feature type="repeat" description="ANK" evidence="3">
    <location>
        <begin position="2462"/>
        <end position="2494"/>
    </location>
</feature>
<dbReference type="PANTHER" id="PTHR24198:SF165">
    <property type="entry name" value="ANKYRIN REPEAT-CONTAINING PROTEIN-RELATED"/>
    <property type="match status" value="1"/>
</dbReference>
<reference evidence="7" key="1">
    <citation type="submission" date="2021-10" db="EMBL/GenBank/DDBJ databases">
        <authorList>
            <person name="Piombo E."/>
        </authorList>
    </citation>
    <scope>NUCLEOTIDE SEQUENCE</scope>
</reference>
<sequence length="3066" mass="332820">MEPRDSCDAFVPRVSKKMLPDAPERMDDNVTNNKRSPFPNDAYQVGWISALPIELAAARGMLDEEHGNPQTLPQKTDNNSYVLGQIHNHKVVIACLPRGEVGASSAALVAQNMMWSFPNIRIGLMVGIGAGIPKCSSNENDDSDDDDEEDVHLGDVVISSDKKTGGVVAYNFGKKLADGSFEVAYHLDQPPRVLRTTLANLEATHEVRDNLIPKYIGQMLVKLPGKMQSKWMHPGLEKDILFPPDYMHSSGKTCKNCDQERALRKALDKREDDTPVIHYGVIATGSEVVRHAPTRNQIKGDHNAICLEMEAAGLMNNFPCLVIRGISDYADSHKNDRWHRYAAAAAAACAKELLSVAQPLEVGENPRAAELLLGVKDPPSSAFAKSVSVDSKLGNVDAKINTFITASQEEKLRKWLSASSPESNFKAALGTYHPGTCLWFLEGDKFKDWKLASRQSLWMHGIPGSGKTVMSSKIIDNLLSEETSVLYFFFDTRDSEKQTLDDLLRSLILQLYTQGQSRNILESLFVDKFGEGNKRLFSKDLETIFLSMVNSVGRRFKIVLDALDECTTKEDVLDWIQSSSIKSELAEVGFFVTSRNDKAIESGFKKWLNHDCFVPLETEAINKDLTGYIEFCLQSGRYFERWSNHPGVLLKMKQGLVQRADGMFRLAVCQLEILKSCIDIGQVEDEIKRLPRTLEGVYERILRDIREHHHTRVVRILQFLVYSQRPLRIDELVDAIAVDLSREPKFEPERRMPDPQGILEMCPSLLASRALKAEDNTQGNKTSIVIEVVELAHATVKEYLISLGSGSKFYSIANPVRAQAIITTVCLAYLSHIDEKEAQKTRAQFPLAQFSSRYWLQYAKGSDEVLEVREATIRFLSDERTRHIWSSLYNPDFPTTDIQGPYKMATPLYYASLAGLAHTVTKLLQMGADPMNADGGEYGNSLQAACAAGQEEVVKILLLERGVDVNRAAGSLGNALQAASTQKNEKVINMLLEKGAKLQASGGKYGTALQAASARGNHGVVRLLLDKGADPNIFGGKYSNALYIACLRGHELIVKFLLDRGADSNAESPERGIPLQAAAEENHTSIIQLLLDNGAHINKQSGLYGSTLQLACVRGSEQVAKLLLDKGADPKQTGGLFGSPLQAASARGDVLLVRLMLGKGADPNAWGGYYKTSIQAASANGYVKVMKLLIDSGVDVNAHDRADEYAYGPNRDRDDDVRREPTNAPVAKEDTHREERHWVEKLATMETNELQEESLLVQQLLIDESKPRQKQDEDPNPGLLYRTRETPWERFEQILLRRLKKNRLRDGVHSNALQAASAQGWTEAVALLLEAGADTNTCEGIYGNPLQASSAQGHAEIVKLLIDHGANPNKLGGFYGTALQAASARGHDQVVAVLLDNWADPRREGGAFDASLPAAAARGHTRIVELLLQHPGYLNPEETMFQRALYSASAGAYIDIVKLLLNRGADMDVEEQWYIGALQIATKLRHFEIVKMLLENGAGINVPIIGGREEHPLYVALIQGNIDIVRLFIEAGADLNTGKEADNTPLCAAARGGHAEMIRLLINHGAELGSSANNDLSSPELSAAVKNGHEEVVALLLELGATFDGFTLKAACYGKHETILRMLVRSPAMLTVMGDRKREWIVSSALQQIARAGDENLLRILLEAGISPGPGTLQEASARGDIEMVKLLLQAGSGIDEQEGKHGTALQAASKQGHLDLLHFLIEENADVNAVGGQFGTALQAAVASGHDHIIDALLKAGADINAEGGCRGSALQAAADSGNEKLVETLLGLGCQTINTNRGKYGNALQAASREGHLGIVRLLLDHGAAGNTTGGKYGTALRAAVSKGHLRVTELLLDSGALVDMETRKERPSRRYSISRYPWSWGESLGANTLDSSEDNGVDEEIYELFPTNPTDTDGEVRETPIPVQNNNMEGGVSQDMIPFTPHAISIGPGPSLDDQGGDGLEDANEEAEDQASELERSHREILDEDCQWERLELVHGEDRQDDEISWTDEVTHSTLRLAALSGNELLIQPLLDAGASFMDLDIYEEFPTAHDPTIKDGIIERLVGAGADHTMLDRAVRVAAQNGDETSLSRLIQWAATHGVKTSYSEALYEAVRHDNEKLVKILLENGADPSAEDYRIDNPFFVALDSGNESLCLLLLDAKANVFSSYQDGFEKAARKDFRRLMPALLSVDMDSDTRTQSYNSALRTAARCGKGCIMDIVFEMAEKYSVQLDYSAPLMFAARGGNENAAKLLIKKGAQLNLENWADKAEMVRVINTGDEYLARLLLGSCSQFADQKETDVRILHLAARKGFTRIVGMLLENGLGPASPSSKYQNVFEAAAAGGHSDMLDLLWGSSGLKDEHSSIVLRSACRHGSPQMVERILRTGVEVNSQDEKYGTALYAASKRGHRRIAKMLIEAGADVNGQTATFGSALQVSAARGRVRIAEYLLENGARITREDENGRNTLQAAATGIHIHVIDLLLRHGADLNPQAGRWGGAIQAAASVGSLKTIKFLLTRGADVNAMGGKYGSALHVAAYRNKNRTAALLLEEGASPDATWRQYGTPLHTAITKKHFLIAHALVERGANVNVQGGLYGNALQALAVVEPYYSFAKDLIERGADVNSVGGKFGCALQAAAKFSPKLLKILLKRGADPNIQGGEYGGPLQAACSTDKKKLIKMLIKAGAEVNSQGGRFESPLIAACMLGSKETIEVLLDRGADVNLCLQDGQLGSPLHAACFAQDKEVVELLLSRGADVDFQFGEHGNALQVACMMRRQDIVEVLLAKGANTDATGGKFGGALQAASWAGYPEIVKMLLEHGAEVNLKGGLFGDALQAASSAYMFPIGHGRPLAHFEVTVDAEGVQGRPDNEGRASPSPSLATDERPVYPHPPFLAHPGAEDTKSEYRPWHHAEVIQLLLDNGACIQSEGGHFDNALQAAVILGNELLVGRLMGAGADVNAIGGPFGTSLVAAAACGLTPIVRRLLDAGAGINSQSTSYGTSLISAAAEGHNDVVGLLLERGADVHAINQETRETALMVATKQGHEEIIKMLADAGANVNKPEEASATVH</sequence>
<feature type="region of interest" description="Disordered" evidence="4">
    <location>
        <begin position="1950"/>
        <end position="1974"/>
    </location>
</feature>
<evidence type="ECO:0000313" key="8">
    <source>
        <dbReference type="Proteomes" id="UP000696573"/>
    </source>
</evidence>
<feature type="repeat" description="ANK" evidence="3">
    <location>
        <begin position="1004"/>
        <end position="1036"/>
    </location>
</feature>
<gene>
    <name evidence="7" type="ORF">CRHIZ90672A_00012354</name>
</gene>
<dbReference type="Pfam" id="PF00023">
    <property type="entry name" value="Ank"/>
    <property type="match status" value="2"/>
</dbReference>
<feature type="repeat" description="ANK" evidence="3">
    <location>
        <begin position="1169"/>
        <end position="1201"/>
    </location>
</feature>
<name>A0A9N9V9F6_9HYPO</name>
<dbReference type="Gene3D" id="3.40.50.300">
    <property type="entry name" value="P-loop containing nucleotide triphosphate hydrolases"/>
    <property type="match status" value="1"/>
</dbReference>
<dbReference type="OrthoDB" id="1577640at2759"/>
<feature type="domain" description="Nephrocystin 3-like N-terminal" evidence="6">
    <location>
        <begin position="435"/>
        <end position="595"/>
    </location>
</feature>
<evidence type="ECO:0000256" key="2">
    <source>
        <dbReference type="ARBA" id="ARBA00023043"/>
    </source>
</evidence>
<proteinExistence type="predicted"/>
<feature type="region of interest" description="Disordered" evidence="4">
    <location>
        <begin position="1205"/>
        <end position="1234"/>
    </location>
</feature>
<feature type="repeat" description="ANK" evidence="3">
    <location>
        <begin position="2499"/>
        <end position="2527"/>
    </location>
</feature>
<feature type="repeat" description="ANK" evidence="3">
    <location>
        <begin position="1139"/>
        <end position="1168"/>
    </location>
</feature>
<accession>A0A9N9V9F6</accession>
<evidence type="ECO:0000256" key="1">
    <source>
        <dbReference type="ARBA" id="ARBA00022737"/>
    </source>
</evidence>
<feature type="repeat" description="ANK" evidence="3">
    <location>
        <begin position="2429"/>
        <end position="2461"/>
    </location>
</feature>
<keyword evidence="1" id="KW-0677">Repeat</keyword>
<evidence type="ECO:0000256" key="4">
    <source>
        <dbReference type="SAM" id="MobiDB-lite"/>
    </source>
</evidence>
<dbReference type="InterPro" id="IPR027417">
    <property type="entry name" value="P-loop_NTPase"/>
</dbReference>
<feature type="repeat" description="ANK" evidence="3">
    <location>
        <begin position="903"/>
        <end position="935"/>
    </location>
</feature>
<evidence type="ECO:0000259" key="6">
    <source>
        <dbReference type="Pfam" id="PF24883"/>
    </source>
</evidence>
<dbReference type="InterPro" id="IPR036770">
    <property type="entry name" value="Ankyrin_rpt-contain_sf"/>
</dbReference>
<protein>
    <submittedName>
        <fullName evidence="7">Uncharacterized protein</fullName>
    </submittedName>
</protein>
<feature type="repeat" description="ANK" evidence="3">
    <location>
        <begin position="1344"/>
        <end position="1373"/>
    </location>
</feature>
<dbReference type="GO" id="GO:0003824">
    <property type="term" value="F:catalytic activity"/>
    <property type="evidence" value="ECO:0007669"/>
    <property type="project" value="InterPro"/>
</dbReference>
<evidence type="ECO:0000259" key="5">
    <source>
        <dbReference type="Pfam" id="PF01048"/>
    </source>
</evidence>
<dbReference type="Gene3D" id="1.25.40.20">
    <property type="entry name" value="Ankyrin repeat-containing domain"/>
    <property type="match status" value="10"/>
</dbReference>
<dbReference type="EMBL" id="CABFNQ020000553">
    <property type="protein sequence ID" value="CAH0019202.1"/>
    <property type="molecule type" value="Genomic_DNA"/>
</dbReference>
<feature type="repeat" description="ANK" evidence="3">
    <location>
        <begin position="3028"/>
        <end position="3060"/>
    </location>
</feature>
<dbReference type="SUPFAM" id="SSF48403">
    <property type="entry name" value="Ankyrin repeat"/>
    <property type="match status" value="7"/>
</dbReference>
<dbReference type="InterPro" id="IPR002110">
    <property type="entry name" value="Ankyrin_rpt"/>
</dbReference>
<dbReference type="InterPro" id="IPR000845">
    <property type="entry name" value="Nucleoside_phosphorylase_d"/>
</dbReference>
<dbReference type="PANTHER" id="PTHR24198">
    <property type="entry name" value="ANKYRIN REPEAT AND PROTEIN KINASE DOMAIN-CONTAINING PROTEIN"/>
    <property type="match status" value="1"/>
</dbReference>
<dbReference type="PROSITE" id="PS50297">
    <property type="entry name" value="ANK_REP_REGION"/>
    <property type="match status" value="18"/>
</dbReference>
<feature type="repeat" description="ANK" evidence="3">
    <location>
        <begin position="2396"/>
        <end position="2428"/>
    </location>
</feature>
<feature type="compositionally biased region" description="Acidic residues" evidence="4">
    <location>
        <begin position="1958"/>
        <end position="1974"/>
    </location>
</feature>
<feature type="repeat" description="ANK" evidence="3">
    <location>
        <begin position="2798"/>
        <end position="2826"/>
    </location>
</feature>
<dbReference type="Pfam" id="PF24883">
    <property type="entry name" value="NPHP3_N"/>
    <property type="match status" value="1"/>
</dbReference>
<dbReference type="Proteomes" id="UP000696573">
    <property type="component" value="Unassembled WGS sequence"/>
</dbReference>
<feature type="repeat" description="ANK" evidence="3">
    <location>
        <begin position="2106"/>
        <end position="2138"/>
    </location>
</feature>
<keyword evidence="8" id="KW-1185">Reference proteome</keyword>
<dbReference type="SUPFAM" id="SSF53167">
    <property type="entry name" value="Purine and uridine phosphorylases"/>
    <property type="match status" value="1"/>
</dbReference>
<dbReference type="PRINTS" id="PR01415">
    <property type="entry name" value="ANKYRIN"/>
</dbReference>
<evidence type="ECO:0000313" key="7">
    <source>
        <dbReference type="EMBL" id="CAH0019202.1"/>
    </source>
</evidence>
<feature type="repeat" description="ANK" evidence="3">
    <location>
        <begin position="2693"/>
        <end position="2725"/>
    </location>
</feature>
<feature type="repeat" description="ANK" evidence="3">
    <location>
        <begin position="1541"/>
        <end position="1573"/>
    </location>
</feature>
<dbReference type="InterPro" id="IPR035994">
    <property type="entry name" value="Nucleoside_phosphorylase_sf"/>
</dbReference>
<dbReference type="InterPro" id="IPR056884">
    <property type="entry name" value="NPHP3-like_N"/>
</dbReference>
<feature type="repeat" description="ANK" evidence="3">
    <location>
        <begin position="1701"/>
        <end position="1733"/>
    </location>
</feature>
<comment type="caution">
    <text evidence="7">The sequence shown here is derived from an EMBL/GenBank/DDBJ whole genome shotgun (WGS) entry which is preliminary data.</text>
</comment>
<feature type="region of interest" description="Disordered" evidence="4">
    <location>
        <begin position="2861"/>
        <end position="2883"/>
    </location>
</feature>
<evidence type="ECO:0000256" key="3">
    <source>
        <dbReference type="PROSITE-ProRule" id="PRU00023"/>
    </source>
</evidence>
<dbReference type="Pfam" id="PF12796">
    <property type="entry name" value="Ank_2"/>
    <property type="match status" value="12"/>
</dbReference>
<dbReference type="Gene3D" id="3.40.50.1580">
    <property type="entry name" value="Nucleoside phosphorylase domain"/>
    <property type="match status" value="1"/>
</dbReference>
<feature type="repeat" description="ANK" evidence="3">
    <location>
        <begin position="2234"/>
        <end position="2266"/>
    </location>
</feature>
<feature type="repeat" description="ANK" evidence="3">
    <location>
        <begin position="1668"/>
        <end position="1700"/>
    </location>
</feature>
<feature type="domain" description="Nucleoside phosphorylase" evidence="5">
    <location>
        <begin position="261"/>
        <end position="350"/>
    </location>
</feature>
<organism evidence="7 8">
    <name type="scientific">Clonostachys rhizophaga</name>
    <dbReference type="NCBI Taxonomy" id="160324"/>
    <lineage>
        <taxon>Eukaryota</taxon>
        <taxon>Fungi</taxon>
        <taxon>Dikarya</taxon>
        <taxon>Ascomycota</taxon>
        <taxon>Pezizomycotina</taxon>
        <taxon>Sordariomycetes</taxon>
        <taxon>Hypocreomycetidae</taxon>
        <taxon>Hypocreales</taxon>
        <taxon>Bionectriaceae</taxon>
        <taxon>Clonostachys</taxon>
    </lineage>
</organism>
<feature type="repeat" description="ANK" evidence="3">
    <location>
        <begin position="1440"/>
        <end position="1472"/>
    </location>
</feature>
<feature type="repeat" description="ANK" evidence="3">
    <location>
        <begin position="1037"/>
        <end position="1069"/>
    </location>
</feature>